<accession>A0ABQ9ZMS5</accession>
<evidence type="ECO:0000313" key="7">
    <source>
        <dbReference type="EMBL" id="KAK4014255.1"/>
    </source>
</evidence>
<evidence type="ECO:0000259" key="6">
    <source>
        <dbReference type="PROSITE" id="PS50950"/>
    </source>
</evidence>
<evidence type="ECO:0000313" key="8">
    <source>
        <dbReference type="Proteomes" id="UP001234178"/>
    </source>
</evidence>
<dbReference type="Pfam" id="PF21789">
    <property type="entry name" value="TNP-like_RNaseH_C"/>
    <property type="match status" value="1"/>
</dbReference>
<dbReference type="Pfam" id="PF05485">
    <property type="entry name" value="THAP"/>
    <property type="match status" value="1"/>
</dbReference>
<proteinExistence type="predicted"/>
<dbReference type="InterPro" id="IPR048367">
    <property type="entry name" value="TNP-like_RNaseH_C"/>
</dbReference>
<gene>
    <name evidence="7" type="ORF">OUZ56_026787</name>
</gene>
<keyword evidence="3" id="KW-0862">Zinc</keyword>
<dbReference type="Proteomes" id="UP001234178">
    <property type="component" value="Unassembled WGS sequence"/>
</dbReference>
<comment type="caution">
    <text evidence="7">The sequence shown here is derived from an EMBL/GenBank/DDBJ whole genome shotgun (WGS) entry which is preliminary data.</text>
</comment>
<evidence type="ECO:0000256" key="4">
    <source>
        <dbReference type="ARBA" id="ARBA00023125"/>
    </source>
</evidence>
<organism evidence="7 8">
    <name type="scientific">Daphnia magna</name>
    <dbReference type="NCBI Taxonomy" id="35525"/>
    <lineage>
        <taxon>Eukaryota</taxon>
        <taxon>Metazoa</taxon>
        <taxon>Ecdysozoa</taxon>
        <taxon>Arthropoda</taxon>
        <taxon>Crustacea</taxon>
        <taxon>Branchiopoda</taxon>
        <taxon>Diplostraca</taxon>
        <taxon>Cladocera</taxon>
        <taxon>Anomopoda</taxon>
        <taxon>Daphniidae</taxon>
        <taxon>Daphnia</taxon>
    </lineage>
</organism>
<dbReference type="EMBL" id="JAOYFB010000004">
    <property type="protein sequence ID" value="KAK4014255.1"/>
    <property type="molecule type" value="Genomic_DNA"/>
</dbReference>
<dbReference type="PROSITE" id="PS50950">
    <property type="entry name" value="ZF_THAP"/>
    <property type="match status" value="1"/>
</dbReference>
<dbReference type="PANTHER" id="PTHR33173">
    <property type="match status" value="1"/>
</dbReference>
<name>A0ABQ9ZMS5_9CRUS</name>
<dbReference type="PANTHER" id="PTHR33173:SF2">
    <property type="entry name" value="MYND-TYPE DOMAIN-CONTAINING PROTEIN"/>
    <property type="match status" value="1"/>
</dbReference>
<dbReference type="SUPFAM" id="SSF57716">
    <property type="entry name" value="Glucocorticoid receptor-like (DNA-binding domain)"/>
    <property type="match status" value="1"/>
</dbReference>
<evidence type="ECO:0000256" key="3">
    <source>
        <dbReference type="ARBA" id="ARBA00022833"/>
    </source>
</evidence>
<protein>
    <recommendedName>
        <fullName evidence="6">THAP-type domain-containing protein</fullName>
    </recommendedName>
</protein>
<keyword evidence="8" id="KW-1185">Reference proteome</keyword>
<evidence type="ECO:0000256" key="5">
    <source>
        <dbReference type="PROSITE-ProRule" id="PRU00309"/>
    </source>
</evidence>
<keyword evidence="4 5" id="KW-0238">DNA-binding</keyword>
<evidence type="ECO:0000256" key="2">
    <source>
        <dbReference type="ARBA" id="ARBA00022771"/>
    </source>
</evidence>
<keyword evidence="2 5" id="KW-0863">Zinc-finger</keyword>
<sequence>MTRKPCFVFNCKSSYNKENESLAFFHPPKLCLNSWQEIIKKPGLTCQSRICSIHFEKNDILKGREIQGVFYSYPKWKLKSGARPSKLLGNDVSVLERPAAKKYVHSDRFKSPYRNITAKSKAANPKLQLDNQSFLSNNNTNVLIPSHAKKSTSNSIAIHQLDAEKGKVNDMEAAEPVALPCVTTEDMFQEPTTETLLHIPPEKEMASESESQLRVEFEPNDMEVDELIGAPGEMTEEMLQENSEQTARETEMEGYLDPATYTDVIARVKLPSSSWMWQEDKEGITISNWHNKKKILDQMLRCLELTEQAFKKQSKNMVIVKSMFVSNQTLFGWRLTINSVIQITEELFNSGYSLVLTGKMNQDILERFFGIVRSYDNRPTAHSFLQIYRALSMSQTVKCKLKKANADDKEDVYQLVSYAKCWINRFKECERKAAAMKASLRDNLFDEISIRYVNVIQNDEKDVTRNNLIYDLCGYMFQTRGQLISCQECKETVVCEEADLPDDFTAKQYTAFRNRGGLIFVTIPVFQSIREVEKIISSQFEDDASTLPTPGRGAVAVTKDHKKISCLMGPYNTDSIGIPLG</sequence>
<reference evidence="7 8" key="1">
    <citation type="journal article" date="2023" name="Nucleic Acids Res.">
        <title>The hologenome of Daphnia magna reveals possible DNA methylation and microbiome-mediated evolution of the host genome.</title>
        <authorList>
            <person name="Chaturvedi A."/>
            <person name="Li X."/>
            <person name="Dhandapani V."/>
            <person name="Marshall H."/>
            <person name="Kissane S."/>
            <person name="Cuenca-Cambronero M."/>
            <person name="Asole G."/>
            <person name="Calvet F."/>
            <person name="Ruiz-Romero M."/>
            <person name="Marangio P."/>
            <person name="Guigo R."/>
            <person name="Rago D."/>
            <person name="Mirbahai L."/>
            <person name="Eastwood N."/>
            <person name="Colbourne J.K."/>
            <person name="Zhou J."/>
            <person name="Mallon E."/>
            <person name="Orsini L."/>
        </authorList>
    </citation>
    <scope>NUCLEOTIDE SEQUENCE [LARGE SCALE GENOMIC DNA]</scope>
    <source>
        <strain evidence="7">LRV0_1</strain>
    </source>
</reference>
<evidence type="ECO:0000256" key="1">
    <source>
        <dbReference type="ARBA" id="ARBA00022723"/>
    </source>
</evidence>
<keyword evidence="1" id="KW-0479">Metal-binding</keyword>
<dbReference type="InterPro" id="IPR006612">
    <property type="entry name" value="THAP_Znf"/>
</dbReference>
<feature type="domain" description="THAP-type" evidence="6">
    <location>
        <begin position="1"/>
        <end position="87"/>
    </location>
</feature>